<sequence>MKAIESSIPYKELKSIPQINLSKRLKLNNIFSEVAPEIKNVQNDIISIHSIIQKDIEMESNQINTVESQLKESLKKIRSLYRRTNEHRSCSDDATFKPNKFFQKVENLEKTVDSLDSDIHKIIENLLNIDLKLSTKSKTLTKDSINNQHYPLLFEIIEKNYAQHLELSGISSMLHLGEANSVVQNNELRLAQEETIDDSKLTKLKLEDVEPTFSLQSNEIDNDKSNSIHLDLSKNHNKNGSDGVDDRNSSHEDMDKKNSSSSVHALKYTTYIDRKNHENDVEHTSINDHKNNEISKQVSDKIGSLILEHQDRTFTKTNAIKNNQNLFIPHGLKNAKPSTAVTFETVEHLKF</sequence>
<dbReference type="GeneID" id="11534364"/>
<dbReference type="AlphaFoldDB" id="G8BXV8"/>
<dbReference type="Proteomes" id="UP000005666">
    <property type="component" value="Chromosome 9"/>
</dbReference>
<feature type="compositionally biased region" description="Basic and acidic residues" evidence="2">
    <location>
        <begin position="244"/>
        <end position="258"/>
    </location>
</feature>
<evidence type="ECO:0000256" key="2">
    <source>
        <dbReference type="SAM" id="MobiDB-lite"/>
    </source>
</evidence>
<dbReference type="RefSeq" id="XP_003687170.1">
    <property type="nucleotide sequence ID" value="XM_003687122.1"/>
</dbReference>
<feature type="compositionally biased region" description="Basic and acidic residues" evidence="2">
    <location>
        <begin position="221"/>
        <end position="234"/>
    </location>
</feature>
<gene>
    <name evidence="3" type="primary">TPHA0I02320</name>
    <name evidence="3" type="ordered locus">TPHA_0I02320</name>
</gene>
<protein>
    <recommendedName>
        <fullName evidence="5">Biogenesis of lysosome-related organelles complex 1 subunit VAB2</fullName>
    </recommendedName>
</protein>
<keyword evidence="1" id="KW-0175">Coiled coil</keyword>
<feature type="coiled-coil region" evidence="1">
    <location>
        <begin position="56"/>
        <end position="125"/>
    </location>
</feature>
<name>G8BXV8_TETPH</name>
<dbReference type="HOGENOM" id="CLU_790311_0_0_1"/>
<proteinExistence type="predicted"/>
<dbReference type="STRING" id="1071381.G8BXV8"/>
<keyword evidence="4" id="KW-1185">Reference proteome</keyword>
<evidence type="ECO:0000256" key="1">
    <source>
        <dbReference type="SAM" id="Coils"/>
    </source>
</evidence>
<reference evidence="3 4" key="1">
    <citation type="journal article" date="2011" name="Proc. Natl. Acad. Sci. U.S.A.">
        <title>Evolutionary erosion of yeast sex chromosomes by mating-type switching accidents.</title>
        <authorList>
            <person name="Gordon J.L."/>
            <person name="Armisen D."/>
            <person name="Proux-Wera E."/>
            <person name="Oheigeartaigh S.S."/>
            <person name="Byrne K.P."/>
            <person name="Wolfe K.H."/>
        </authorList>
    </citation>
    <scope>NUCLEOTIDE SEQUENCE [LARGE SCALE GENOMIC DNA]</scope>
    <source>
        <strain evidence="4">ATCC 24235 / CBS 4417 / NBRC 1672 / NRRL Y-8282 / UCD 70-5</strain>
    </source>
</reference>
<evidence type="ECO:0000313" key="4">
    <source>
        <dbReference type="Proteomes" id="UP000005666"/>
    </source>
</evidence>
<dbReference type="eggNOG" id="ENOG502S95F">
    <property type="taxonomic scope" value="Eukaryota"/>
</dbReference>
<dbReference type="EMBL" id="HE612864">
    <property type="protein sequence ID" value="CCE64736.1"/>
    <property type="molecule type" value="Genomic_DNA"/>
</dbReference>
<evidence type="ECO:0008006" key="5">
    <source>
        <dbReference type="Google" id="ProtNLM"/>
    </source>
</evidence>
<accession>G8BXV8</accession>
<dbReference type="OrthoDB" id="4036527at2759"/>
<organism evidence="3 4">
    <name type="scientific">Tetrapisispora phaffii (strain ATCC 24235 / CBS 4417 / NBRC 1672 / NRRL Y-8282 / UCD 70-5)</name>
    <name type="common">Yeast</name>
    <name type="synonym">Fabospora phaffii</name>
    <dbReference type="NCBI Taxonomy" id="1071381"/>
    <lineage>
        <taxon>Eukaryota</taxon>
        <taxon>Fungi</taxon>
        <taxon>Dikarya</taxon>
        <taxon>Ascomycota</taxon>
        <taxon>Saccharomycotina</taxon>
        <taxon>Saccharomycetes</taxon>
        <taxon>Saccharomycetales</taxon>
        <taxon>Saccharomycetaceae</taxon>
        <taxon>Tetrapisispora</taxon>
    </lineage>
</organism>
<evidence type="ECO:0000313" key="3">
    <source>
        <dbReference type="EMBL" id="CCE64736.1"/>
    </source>
</evidence>
<dbReference type="KEGG" id="tpf:TPHA_0I02320"/>
<feature type="region of interest" description="Disordered" evidence="2">
    <location>
        <begin position="216"/>
        <end position="262"/>
    </location>
</feature>